<name>A0A9P8PMY6_WICPI</name>
<gene>
    <name evidence="2" type="ORF">WICPIJ_009571</name>
</gene>
<feature type="transmembrane region" description="Helical" evidence="1">
    <location>
        <begin position="273"/>
        <end position="297"/>
    </location>
</feature>
<keyword evidence="3" id="KW-1185">Reference proteome</keyword>
<protein>
    <submittedName>
        <fullName evidence="2">Uncharacterized protein</fullName>
    </submittedName>
</protein>
<evidence type="ECO:0000313" key="3">
    <source>
        <dbReference type="Proteomes" id="UP000774326"/>
    </source>
</evidence>
<accession>A0A9P8PMY6</accession>
<keyword evidence="1" id="KW-0472">Membrane</keyword>
<keyword evidence="1" id="KW-0812">Transmembrane</keyword>
<comment type="caution">
    <text evidence="2">The sequence shown here is derived from an EMBL/GenBank/DDBJ whole genome shotgun (WGS) entry which is preliminary data.</text>
</comment>
<feature type="transmembrane region" description="Helical" evidence="1">
    <location>
        <begin position="370"/>
        <end position="391"/>
    </location>
</feature>
<proteinExistence type="predicted"/>
<dbReference type="AlphaFoldDB" id="A0A9P8PMY6"/>
<reference evidence="2" key="2">
    <citation type="submission" date="2021-01" db="EMBL/GenBank/DDBJ databases">
        <authorList>
            <person name="Schikora-Tamarit M.A."/>
        </authorList>
    </citation>
    <scope>NUCLEOTIDE SEQUENCE</scope>
    <source>
        <strain evidence="2">CBS2887</strain>
    </source>
</reference>
<keyword evidence="1" id="KW-1133">Transmembrane helix</keyword>
<evidence type="ECO:0000313" key="2">
    <source>
        <dbReference type="EMBL" id="KAH3674364.1"/>
    </source>
</evidence>
<sequence length="400" mass="46464">MRIPWRRSQPLAFELPVWRPLSEPDVDTEANYNDGYVLHYGKNNEQFTLRTPELIKMIEPSRYLIPLATATNGEVSESVLGLQNLFLFISQTCPKIARHVQAQNLYILKGCVNKEAFATINTRLQCESVTLNSSLFMNIWFDIILKKFKIDETTSLLTTTILLDVVHGSGQIDRVYFCYLLVNYMLLCNRFKVGETVRYSIAETRWLSEKIENLITITRHRPVWILSDQTTNTEYVLMNIHPLDETKIQFLQKILDKLCPTTRQPLPFFTDSMLMLLFSIETAVIHIPVLTFSIFFWNLKSIFKRIDIEEKGHQRMELLGIKVPLRSWNKLAVVCIAVILVLMSSYEGTRIFNLLHGDDWELSQFVWHNWWGRVLLGATLISSGFTALWYFKGNGRNLLS</sequence>
<reference evidence="2" key="1">
    <citation type="journal article" date="2021" name="Open Biol.">
        <title>Shared evolutionary footprints suggest mitochondrial oxidative damage underlies multiple complex I losses in fungi.</title>
        <authorList>
            <person name="Schikora-Tamarit M.A."/>
            <person name="Marcet-Houben M."/>
            <person name="Nosek J."/>
            <person name="Gabaldon T."/>
        </authorList>
    </citation>
    <scope>NUCLEOTIDE SEQUENCE</scope>
    <source>
        <strain evidence="2">CBS2887</strain>
    </source>
</reference>
<feature type="transmembrane region" description="Helical" evidence="1">
    <location>
        <begin position="328"/>
        <end position="346"/>
    </location>
</feature>
<evidence type="ECO:0000256" key="1">
    <source>
        <dbReference type="SAM" id="Phobius"/>
    </source>
</evidence>
<dbReference type="Proteomes" id="UP000774326">
    <property type="component" value="Unassembled WGS sequence"/>
</dbReference>
<organism evidence="2 3">
    <name type="scientific">Wickerhamomyces pijperi</name>
    <name type="common">Yeast</name>
    <name type="synonym">Pichia pijperi</name>
    <dbReference type="NCBI Taxonomy" id="599730"/>
    <lineage>
        <taxon>Eukaryota</taxon>
        <taxon>Fungi</taxon>
        <taxon>Dikarya</taxon>
        <taxon>Ascomycota</taxon>
        <taxon>Saccharomycotina</taxon>
        <taxon>Saccharomycetes</taxon>
        <taxon>Phaffomycetales</taxon>
        <taxon>Wickerhamomycetaceae</taxon>
        <taxon>Wickerhamomyces</taxon>
    </lineage>
</organism>
<dbReference type="EMBL" id="JAEUBG010005526">
    <property type="protein sequence ID" value="KAH3674364.1"/>
    <property type="molecule type" value="Genomic_DNA"/>
</dbReference>